<dbReference type="SMART" id="SM00895">
    <property type="entry name" value="FCD"/>
    <property type="match status" value="1"/>
</dbReference>
<dbReference type="Pfam" id="PF00392">
    <property type="entry name" value="GntR"/>
    <property type="match status" value="1"/>
</dbReference>
<dbReference type="PANTHER" id="PTHR43537:SF20">
    <property type="entry name" value="HTH-TYPE TRANSCRIPTIONAL REPRESSOR GLAR"/>
    <property type="match status" value="1"/>
</dbReference>
<evidence type="ECO:0000256" key="2">
    <source>
        <dbReference type="ARBA" id="ARBA00023125"/>
    </source>
</evidence>
<comment type="caution">
    <text evidence="5">The sequence shown here is derived from an EMBL/GenBank/DDBJ whole genome shotgun (WGS) entry which is preliminary data.</text>
</comment>
<keyword evidence="3" id="KW-0804">Transcription</keyword>
<name>A0ABV3WN99_9HYPH</name>
<accession>A0ABV3WN99</accession>
<dbReference type="Gene3D" id="1.10.10.10">
    <property type="entry name" value="Winged helix-like DNA-binding domain superfamily/Winged helix DNA-binding domain"/>
    <property type="match status" value="1"/>
</dbReference>
<keyword evidence="2" id="KW-0238">DNA-binding</keyword>
<reference evidence="5 6" key="1">
    <citation type="submission" date="2024-01" db="EMBL/GenBank/DDBJ databases">
        <title>New evidence supports the origin of RcGTA from prophage.</title>
        <authorList>
            <person name="Xu Y."/>
            <person name="Liu B."/>
            <person name="Chen F."/>
        </authorList>
    </citation>
    <scope>NUCLEOTIDE SEQUENCE [LARGE SCALE GENOMIC DNA]</scope>
    <source>
        <strain evidence="5 6">CBW1107-2</strain>
    </source>
</reference>
<dbReference type="InterPro" id="IPR000524">
    <property type="entry name" value="Tscrpt_reg_HTH_GntR"/>
</dbReference>
<protein>
    <submittedName>
        <fullName evidence="5">GntR family transcriptional regulator</fullName>
    </submittedName>
</protein>
<dbReference type="SMART" id="SM00345">
    <property type="entry name" value="HTH_GNTR"/>
    <property type="match status" value="1"/>
</dbReference>
<dbReference type="Pfam" id="PF07729">
    <property type="entry name" value="FCD"/>
    <property type="match status" value="1"/>
</dbReference>
<gene>
    <name evidence="5" type="ORF">V1479_02260</name>
</gene>
<dbReference type="RefSeq" id="WP_368801472.1">
    <property type="nucleotide sequence ID" value="NZ_JAZHFV010000001.1"/>
</dbReference>
<sequence length="229" mass="25451">MNPEAAPHANEPAPTIGENAYRRIRSDIVFGRLAPGQKLKLERLRDAYGASISTLREILNRLSSESLVVAEGQRGFEVAPVSAENLREIAALRLLLEGHALEQSFAAGDMDWEGRVVAAHHKLATLERRMRAGDFSETELWKRYDWEFHQALISACGSVVLMETHAGVFDKYLRYQMIALSFRGDIAAEEHRIMHDAALERDAAKAREVLVRHVEGGVEHALATGTIAS</sequence>
<feature type="domain" description="HTH gntR-type" evidence="4">
    <location>
        <begin position="14"/>
        <end position="81"/>
    </location>
</feature>
<dbReference type="InterPro" id="IPR008920">
    <property type="entry name" value="TF_FadR/GntR_C"/>
</dbReference>
<dbReference type="InterPro" id="IPR036388">
    <property type="entry name" value="WH-like_DNA-bd_sf"/>
</dbReference>
<dbReference type="PANTHER" id="PTHR43537">
    <property type="entry name" value="TRANSCRIPTIONAL REGULATOR, GNTR FAMILY"/>
    <property type="match status" value="1"/>
</dbReference>
<proteinExistence type="predicted"/>
<dbReference type="PROSITE" id="PS50949">
    <property type="entry name" value="HTH_GNTR"/>
    <property type="match status" value="1"/>
</dbReference>
<keyword evidence="6" id="KW-1185">Reference proteome</keyword>
<dbReference type="InterPro" id="IPR036390">
    <property type="entry name" value="WH_DNA-bd_sf"/>
</dbReference>
<evidence type="ECO:0000313" key="5">
    <source>
        <dbReference type="EMBL" id="MEX4006107.1"/>
    </source>
</evidence>
<dbReference type="InterPro" id="IPR011711">
    <property type="entry name" value="GntR_C"/>
</dbReference>
<organism evidence="5 6">
    <name type="scientific">Neoaquamicrobium sediminum</name>
    <dbReference type="NCBI Taxonomy" id="1849104"/>
    <lineage>
        <taxon>Bacteria</taxon>
        <taxon>Pseudomonadati</taxon>
        <taxon>Pseudomonadota</taxon>
        <taxon>Alphaproteobacteria</taxon>
        <taxon>Hyphomicrobiales</taxon>
        <taxon>Phyllobacteriaceae</taxon>
        <taxon>Neoaquamicrobium</taxon>
    </lineage>
</organism>
<dbReference type="Gene3D" id="1.20.120.530">
    <property type="entry name" value="GntR ligand-binding domain-like"/>
    <property type="match status" value="1"/>
</dbReference>
<dbReference type="EMBL" id="JAZHFV010000001">
    <property type="protein sequence ID" value="MEX4006107.1"/>
    <property type="molecule type" value="Genomic_DNA"/>
</dbReference>
<keyword evidence="1" id="KW-0805">Transcription regulation</keyword>
<dbReference type="SUPFAM" id="SSF46785">
    <property type="entry name" value="Winged helix' DNA-binding domain"/>
    <property type="match status" value="1"/>
</dbReference>
<evidence type="ECO:0000259" key="4">
    <source>
        <dbReference type="PROSITE" id="PS50949"/>
    </source>
</evidence>
<dbReference type="Proteomes" id="UP001559025">
    <property type="component" value="Unassembled WGS sequence"/>
</dbReference>
<evidence type="ECO:0000256" key="3">
    <source>
        <dbReference type="ARBA" id="ARBA00023163"/>
    </source>
</evidence>
<evidence type="ECO:0000313" key="6">
    <source>
        <dbReference type="Proteomes" id="UP001559025"/>
    </source>
</evidence>
<dbReference type="SUPFAM" id="SSF48008">
    <property type="entry name" value="GntR ligand-binding domain-like"/>
    <property type="match status" value="1"/>
</dbReference>
<evidence type="ECO:0000256" key="1">
    <source>
        <dbReference type="ARBA" id="ARBA00023015"/>
    </source>
</evidence>